<feature type="domain" description="TNase-like" evidence="1">
    <location>
        <begin position="55"/>
        <end position="126"/>
    </location>
</feature>
<name>A0ABV3SHQ2_9HYPH</name>
<proteinExistence type="predicted"/>
<gene>
    <name evidence="2" type="ORF">ABGN05_11405</name>
</gene>
<protein>
    <submittedName>
        <fullName evidence="2">Thermonuclease family protein</fullName>
    </submittedName>
</protein>
<dbReference type="InterPro" id="IPR035437">
    <property type="entry name" value="SNase_OB-fold_sf"/>
</dbReference>
<reference evidence="2 3" key="1">
    <citation type="submission" date="2024-05" db="EMBL/GenBank/DDBJ databases">
        <authorList>
            <person name="Jiang F."/>
        </authorList>
    </citation>
    <scope>NUCLEOTIDE SEQUENCE [LARGE SCALE GENOMIC DNA]</scope>
    <source>
        <strain evidence="2 3">LZ166</strain>
    </source>
</reference>
<comment type="caution">
    <text evidence="2">The sequence shown here is derived from an EMBL/GenBank/DDBJ whole genome shotgun (WGS) entry which is preliminary data.</text>
</comment>
<dbReference type="Gene3D" id="2.40.50.90">
    <property type="match status" value="1"/>
</dbReference>
<evidence type="ECO:0000313" key="2">
    <source>
        <dbReference type="EMBL" id="MEX0406272.1"/>
    </source>
</evidence>
<accession>A0ABV3SHQ2</accession>
<sequence>MPAAVIAFSVSLPLDGARAADVFPGPVVAHVLKVIDGDTFTAEALIWPGQVLTVNVRLRGVDAPELRARCDGERKAAVRATDALEDLIHGDAPVTISNIASDKFYGRVVADVTTGAGDLVAKRLLDADLVRPYAGGGRAGWC</sequence>
<dbReference type="Pfam" id="PF00565">
    <property type="entry name" value="SNase"/>
    <property type="match status" value="1"/>
</dbReference>
<keyword evidence="3" id="KW-1185">Reference proteome</keyword>
<evidence type="ECO:0000259" key="1">
    <source>
        <dbReference type="Pfam" id="PF00565"/>
    </source>
</evidence>
<dbReference type="InterPro" id="IPR016071">
    <property type="entry name" value="Staphylococal_nuclease_OB-fold"/>
</dbReference>
<evidence type="ECO:0000313" key="3">
    <source>
        <dbReference type="Proteomes" id="UP001556692"/>
    </source>
</evidence>
<organism evidence="2 3">
    <name type="scientific">Aquibium pacificus</name>
    <dbReference type="NCBI Taxonomy" id="3153579"/>
    <lineage>
        <taxon>Bacteria</taxon>
        <taxon>Pseudomonadati</taxon>
        <taxon>Pseudomonadota</taxon>
        <taxon>Alphaproteobacteria</taxon>
        <taxon>Hyphomicrobiales</taxon>
        <taxon>Phyllobacteriaceae</taxon>
        <taxon>Aquibium</taxon>
    </lineage>
</organism>
<dbReference type="EMBL" id="JBDPGJ010000002">
    <property type="protein sequence ID" value="MEX0406272.1"/>
    <property type="molecule type" value="Genomic_DNA"/>
</dbReference>
<dbReference type="SUPFAM" id="SSF50199">
    <property type="entry name" value="Staphylococcal nuclease"/>
    <property type="match status" value="1"/>
</dbReference>
<dbReference type="Proteomes" id="UP001556692">
    <property type="component" value="Unassembled WGS sequence"/>
</dbReference>
<dbReference type="RefSeq" id="WP_367954132.1">
    <property type="nucleotide sequence ID" value="NZ_JBDPGJ010000002.1"/>
</dbReference>